<accession>A0A381U6V7</accession>
<protein>
    <submittedName>
        <fullName evidence="1">Uncharacterized protein</fullName>
    </submittedName>
</protein>
<dbReference type="EMBL" id="UINC01005854">
    <property type="protein sequence ID" value="SVA23966.1"/>
    <property type="molecule type" value="Genomic_DNA"/>
</dbReference>
<gene>
    <name evidence="1" type="ORF">METZ01_LOCUS76820</name>
</gene>
<proteinExistence type="predicted"/>
<organism evidence="1">
    <name type="scientific">marine metagenome</name>
    <dbReference type="NCBI Taxonomy" id="408172"/>
    <lineage>
        <taxon>unclassified sequences</taxon>
        <taxon>metagenomes</taxon>
        <taxon>ecological metagenomes</taxon>
    </lineage>
</organism>
<evidence type="ECO:0000313" key="1">
    <source>
        <dbReference type="EMBL" id="SVA23966.1"/>
    </source>
</evidence>
<name>A0A381U6V7_9ZZZZ</name>
<reference evidence="1" key="1">
    <citation type="submission" date="2018-05" db="EMBL/GenBank/DDBJ databases">
        <authorList>
            <person name="Lanie J.A."/>
            <person name="Ng W.-L."/>
            <person name="Kazmierczak K.M."/>
            <person name="Andrzejewski T.M."/>
            <person name="Davidsen T.M."/>
            <person name="Wayne K.J."/>
            <person name="Tettelin H."/>
            <person name="Glass J.I."/>
            <person name="Rusch D."/>
            <person name="Podicherti R."/>
            <person name="Tsui H.-C.T."/>
            <person name="Winkler M.E."/>
        </authorList>
    </citation>
    <scope>NUCLEOTIDE SEQUENCE</scope>
</reference>
<sequence>MKYSIKSSELGALWYRSGSSQAENRRIYATNPGFVRLRASEYTKPVRGTITHQPLDST</sequence>
<dbReference type="AlphaFoldDB" id="A0A381U6V7"/>